<keyword evidence="1" id="KW-0472">Membrane</keyword>
<evidence type="ECO:0000313" key="3">
    <source>
        <dbReference type="EMBL" id="TPE53636.1"/>
    </source>
</evidence>
<accession>A0A501X1B8</accession>
<keyword evidence="1" id="KW-0812">Transmembrane</keyword>
<dbReference type="Pfam" id="PF21742">
    <property type="entry name" value="DUF6868"/>
    <property type="match status" value="1"/>
</dbReference>
<keyword evidence="4" id="KW-1185">Reference proteome</keyword>
<feature type="transmembrane region" description="Helical" evidence="1">
    <location>
        <begin position="6"/>
        <end position="31"/>
    </location>
</feature>
<keyword evidence="1" id="KW-1133">Transmembrane helix</keyword>
<evidence type="ECO:0000256" key="1">
    <source>
        <dbReference type="SAM" id="Phobius"/>
    </source>
</evidence>
<feature type="domain" description="DUF6868" evidence="2">
    <location>
        <begin position="1"/>
        <end position="79"/>
    </location>
</feature>
<organism evidence="3 4">
    <name type="scientific">Amaricoccus solimangrovi</name>
    <dbReference type="NCBI Taxonomy" id="2589815"/>
    <lineage>
        <taxon>Bacteria</taxon>
        <taxon>Pseudomonadati</taxon>
        <taxon>Pseudomonadota</taxon>
        <taxon>Alphaproteobacteria</taxon>
        <taxon>Rhodobacterales</taxon>
        <taxon>Paracoccaceae</taxon>
        <taxon>Amaricoccus</taxon>
    </lineage>
</organism>
<proteinExistence type="predicted"/>
<evidence type="ECO:0000259" key="2">
    <source>
        <dbReference type="Pfam" id="PF21742"/>
    </source>
</evidence>
<dbReference type="RefSeq" id="WP_140452214.1">
    <property type="nucleotide sequence ID" value="NZ_VFRP01000001.1"/>
</dbReference>
<dbReference type="OrthoDB" id="5918912at2"/>
<name>A0A501X1B8_9RHOB</name>
<evidence type="ECO:0000313" key="4">
    <source>
        <dbReference type="Proteomes" id="UP000319255"/>
    </source>
</evidence>
<comment type="caution">
    <text evidence="3">The sequence shown here is derived from an EMBL/GenBank/DDBJ whole genome shotgun (WGS) entry which is preliminary data.</text>
</comment>
<sequence>MTLAQVTAVFGWMTVINLAVYAFAAACVILGGDRLAAFQSRLMGVPPSDWPRLYVDYLGRYKIAIMVFNLAPWLALRIVG</sequence>
<reference evidence="3 4" key="1">
    <citation type="submission" date="2019-06" db="EMBL/GenBank/DDBJ databases">
        <title>A novel bacterium of genus Amaricoccus, isolated from marine sediment.</title>
        <authorList>
            <person name="Huang H."/>
            <person name="Mo K."/>
            <person name="Hu Y."/>
        </authorList>
    </citation>
    <scope>NUCLEOTIDE SEQUENCE [LARGE SCALE GENOMIC DNA]</scope>
    <source>
        <strain evidence="3 4">HB172011</strain>
    </source>
</reference>
<protein>
    <recommendedName>
        <fullName evidence="2">DUF6868 domain-containing protein</fullName>
    </recommendedName>
</protein>
<dbReference type="EMBL" id="VFRP01000001">
    <property type="protein sequence ID" value="TPE53636.1"/>
    <property type="molecule type" value="Genomic_DNA"/>
</dbReference>
<gene>
    <name evidence="3" type="ORF">FJM51_00875</name>
</gene>
<dbReference type="AlphaFoldDB" id="A0A501X1B8"/>
<dbReference type="InterPro" id="IPR049220">
    <property type="entry name" value="DUF6868"/>
</dbReference>
<dbReference type="Proteomes" id="UP000319255">
    <property type="component" value="Unassembled WGS sequence"/>
</dbReference>